<dbReference type="Ensembl" id="ENSCJAT00000034194.4">
    <property type="protein sequence ID" value="ENSCJAP00000032352.3"/>
    <property type="gene ID" value="ENSCJAG00000017558.5"/>
</dbReference>
<dbReference type="FunFam" id="4.10.75.10:FF:000001">
    <property type="entry name" value="Anosmin 1"/>
    <property type="match status" value="2"/>
</dbReference>
<dbReference type="PANTHER" id="PTHR19441">
    <property type="entry name" value="WHEY ACDIC PROTEIN WAP"/>
    <property type="match status" value="1"/>
</dbReference>
<dbReference type="PROSITE" id="PS51390">
    <property type="entry name" value="WAP"/>
    <property type="match status" value="2"/>
</dbReference>
<dbReference type="GO" id="GO:0019899">
    <property type="term" value="F:enzyme binding"/>
    <property type="evidence" value="ECO:0007669"/>
    <property type="project" value="Ensembl"/>
</dbReference>
<evidence type="ECO:0000256" key="5">
    <source>
        <dbReference type="ARBA" id="ARBA00022729"/>
    </source>
</evidence>
<evidence type="ECO:0000256" key="4">
    <source>
        <dbReference type="ARBA" id="ARBA00022690"/>
    </source>
</evidence>
<dbReference type="InterPro" id="IPR050514">
    <property type="entry name" value="WAP_four-disulfide_core"/>
</dbReference>
<accession>F7GA75</accession>
<dbReference type="Gene3D" id="4.10.75.10">
    <property type="entry name" value="Elafin-like"/>
    <property type="match status" value="2"/>
</dbReference>
<reference evidence="10" key="1">
    <citation type="submission" date="2009-03" db="EMBL/GenBank/DDBJ databases">
        <authorList>
            <person name="Warren W."/>
            <person name="Ye L."/>
            <person name="Minx P."/>
            <person name="Worley K."/>
            <person name="Gibbs R."/>
            <person name="Wilson R.K."/>
        </authorList>
    </citation>
    <scope>NUCLEOTIDE SEQUENCE [LARGE SCALE GENOMIC DNA]</scope>
</reference>
<dbReference type="HOGENOM" id="CLU_105901_2_1_1"/>
<evidence type="ECO:0000256" key="8">
    <source>
        <dbReference type="ARBA" id="ARBA00023157"/>
    </source>
</evidence>
<organism evidence="10 11">
    <name type="scientific">Callithrix jacchus</name>
    <name type="common">White-tufted-ear marmoset</name>
    <name type="synonym">Simia Jacchus</name>
    <dbReference type="NCBI Taxonomy" id="9483"/>
    <lineage>
        <taxon>Eukaryota</taxon>
        <taxon>Metazoa</taxon>
        <taxon>Chordata</taxon>
        <taxon>Craniata</taxon>
        <taxon>Vertebrata</taxon>
        <taxon>Euteleostomi</taxon>
        <taxon>Mammalia</taxon>
        <taxon>Eutheria</taxon>
        <taxon>Euarchontoglires</taxon>
        <taxon>Primates</taxon>
        <taxon>Haplorrhini</taxon>
        <taxon>Platyrrhini</taxon>
        <taxon>Cebidae</taxon>
        <taxon>Callitrichinae</taxon>
        <taxon>Callithrix</taxon>
        <taxon>Callithrix</taxon>
    </lineage>
</organism>
<dbReference type="PRINTS" id="PR00003">
    <property type="entry name" value="4DISULPHCORE"/>
</dbReference>
<dbReference type="InterPro" id="IPR036645">
    <property type="entry name" value="Elafin-like_sf"/>
</dbReference>
<dbReference type="GO" id="GO:0051851">
    <property type="term" value="P:host-mediated perturbation of symbiont process"/>
    <property type="evidence" value="ECO:0007669"/>
    <property type="project" value="Ensembl"/>
</dbReference>
<keyword evidence="2" id="KW-0964">Secreted</keyword>
<evidence type="ECO:0000259" key="9">
    <source>
        <dbReference type="PROSITE" id="PS51390"/>
    </source>
</evidence>
<evidence type="ECO:0000256" key="1">
    <source>
        <dbReference type="ARBA" id="ARBA00004613"/>
    </source>
</evidence>
<dbReference type="Bgee" id="ENSCJAG00000017558">
    <property type="expression patterns" value="Expressed in kidney and 6 other cell types or tissues"/>
</dbReference>
<dbReference type="eggNOG" id="ENOG502SWIR">
    <property type="taxonomic scope" value="Eukaryota"/>
</dbReference>
<sequence>MANLIKPIHPPGDQASISLWALWIATEVKVSPPQKWCFAQESRWLLRAQPPPDLLTFSSKAFKAGVCPSTKPALCLRYEKPECQSDWQCPEKKRCCPGICGIKCLDPVDTPSPRRRKPGKCPVVYGQCMMIDPPNHCESDGQCEHDMKCCIGMCGKTCVSPLKA</sequence>
<dbReference type="Pfam" id="PF00095">
    <property type="entry name" value="WAP"/>
    <property type="match status" value="2"/>
</dbReference>
<evidence type="ECO:0000256" key="7">
    <source>
        <dbReference type="ARBA" id="ARBA00023022"/>
    </source>
</evidence>
<keyword evidence="3" id="KW-0929">Antimicrobial</keyword>
<dbReference type="Proteomes" id="UP000008225">
    <property type="component" value="Chromosome 5"/>
</dbReference>
<dbReference type="GO" id="GO:0004867">
    <property type="term" value="F:serine-type endopeptidase inhibitor activity"/>
    <property type="evidence" value="ECO:0007669"/>
    <property type="project" value="UniProtKB-KW"/>
</dbReference>
<protein>
    <submittedName>
        <fullName evidence="10">Secretory leukocyte peptidase inhibitor</fullName>
    </submittedName>
</protein>
<comment type="subcellular location">
    <subcellularLocation>
        <location evidence="1">Secreted</location>
    </subcellularLocation>
</comment>
<reference evidence="10" key="3">
    <citation type="submission" date="2025-09" db="UniProtKB">
        <authorList>
            <consortium name="Ensembl"/>
        </authorList>
    </citation>
    <scope>IDENTIFICATION</scope>
</reference>
<gene>
    <name evidence="10" type="primary">SLPI</name>
</gene>
<dbReference type="PANTHER" id="PTHR19441:SF44">
    <property type="entry name" value="ANTILEUKOPROTEINASE"/>
    <property type="match status" value="1"/>
</dbReference>
<dbReference type="SMART" id="SM00217">
    <property type="entry name" value="WAP"/>
    <property type="match status" value="2"/>
</dbReference>
<dbReference type="GO" id="GO:0019731">
    <property type="term" value="P:antibacterial humoral response"/>
    <property type="evidence" value="ECO:0007669"/>
    <property type="project" value="Ensembl"/>
</dbReference>
<keyword evidence="11" id="KW-1185">Reference proteome</keyword>
<dbReference type="GO" id="GO:0005615">
    <property type="term" value="C:extracellular space"/>
    <property type="evidence" value="ECO:0007669"/>
    <property type="project" value="Ensembl"/>
</dbReference>
<keyword evidence="7" id="KW-0044">Antibiotic</keyword>
<keyword evidence="6" id="KW-0722">Serine protease inhibitor</keyword>
<feature type="domain" description="WAP" evidence="9">
    <location>
        <begin position="60"/>
        <end position="108"/>
    </location>
</feature>
<keyword evidence="8" id="KW-1015">Disulfide bond</keyword>
<reference evidence="10" key="2">
    <citation type="submission" date="2025-08" db="UniProtKB">
        <authorList>
            <consortium name="Ensembl"/>
        </authorList>
    </citation>
    <scope>IDENTIFICATION</scope>
</reference>
<dbReference type="AlphaFoldDB" id="F7GA75"/>
<dbReference type="CDD" id="cd00199">
    <property type="entry name" value="WAP"/>
    <property type="match status" value="1"/>
</dbReference>
<evidence type="ECO:0000313" key="10">
    <source>
        <dbReference type="Ensembl" id="ENSCJAP00000032352.3"/>
    </source>
</evidence>
<evidence type="ECO:0000256" key="6">
    <source>
        <dbReference type="ARBA" id="ARBA00022900"/>
    </source>
</evidence>
<proteinExistence type="predicted"/>
<dbReference type="GeneTree" id="ENSGT00730000111217"/>
<evidence type="ECO:0000313" key="11">
    <source>
        <dbReference type="Proteomes" id="UP000008225"/>
    </source>
</evidence>
<dbReference type="GO" id="GO:0045071">
    <property type="term" value="P:negative regulation of viral genome replication"/>
    <property type="evidence" value="ECO:0007669"/>
    <property type="project" value="Ensembl"/>
</dbReference>
<dbReference type="GO" id="GO:0003729">
    <property type="term" value="F:mRNA binding"/>
    <property type="evidence" value="ECO:0007669"/>
    <property type="project" value="Ensembl"/>
</dbReference>
<feature type="domain" description="WAP" evidence="9">
    <location>
        <begin position="114"/>
        <end position="162"/>
    </location>
</feature>
<dbReference type="GO" id="GO:0005794">
    <property type="term" value="C:Golgi apparatus"/>
    <property type="evidence" value="ECO:0007669"/>
    <property type="project" value="Ensembl"/>
</dbReference>
<dbReference type="SUPFAM" id="SSF57256">
    <property type="entry name" value="Elafin-like"/>
    <property type="match status" value="2"/>
</dbReference>
<keyword evidence="5" id="KW-0732">Signal</keyword>
<name>F7GA75_CALJA</name>
<dbReference type="InterPro" id="IPR008197">
    <property type="entry name" value="WAP_dom"/>
</dbReference>
<evidence type="ECO:0000256" key="3">
    <source>
        <dbReference type="ARBA" id="ARBA00022529"/>
    </source>
</evidence>
<evidence type="ECO:0000256" key="2">
    <source>
        <dbReference type="ARBA" id="ARBA00022525"/>
    </source>
</evidence>
<dbReference type="GO" id="GO:0045087">
    <property type="term" value="P:innate immune response"/>
    <property type="evidence" value="ECO:0007669"/>
    <property type="project" value="TreeGrafter"/>
</dbReference>
<keyword evidence="4" id="KW-0646">Protease inhibitor</keyword>
<dbReference type="GO" id="GO:0003677">
    <property type="term" value="F:DNA binding"/>
    <property type="evidence" value="ECO:0007669"/>
    <property type="project" value="Ensembl"/>
</dbReference>